<keyword evidence="2" id="KW-1185">Reference proteome</keyword>
<evidence type="ECO:0000313" key="2">
    <source>
        <dbReference type="Proteomes" id="UP000077202"/>
    </source>
</evidence>
<accession>A0A176WUA0</accession>
<evidence type="ECO:0000313" key="1">
    <source>
        <dbReference type="EMBL" id="OAE35862.1"/>
    </source>
</evidence>
<sequence>MGGYSRVLAAQREAELGGGVQKESLASEEEDCKGSECFTCRPQDGAQRCWRARLPNEQGRRVHLYAAAFPWHLGYGGDDLGISKG</sequence>
<protein>
    <submittedName>
        <fullName evidence="1">Uncharacterized protein</fullName>
    </submittedName>
</protein>
<dbReference type="EMBL" id="LVLJ01000053">
    <property type="protein sequence ID" value="OAE35862.1"/>
    <property type="molecule type" value="Genomic_DNA"/>
</dbReference>
<name>A0A176WUA0_MARPO</name>
<organism evidence="1 2">
    <name type="scientific">Marchantia polymorpha subsp. ruderalis</name>
    <dbReference type="NCBI Taxonomy" id="1480154"/>
    <lineage>
        <taxon>Eukaryota</taxon>
        <taxon>Viridiplantae</taxon>
        <taxon>Streptophyta</taxon>
        <taxon>Embryophyta</taxon>
        <taxon>Marchantiophyta</taxon>
        <taxon>Marchantiopsida</taxon>
        <taxon>Marchantiidae</taxon>
        <taxon>Marchantiales</taxon>
        <taxon>Marchantiaceae</taxon>
        <taxon>Marchantia</taxon>
    </lineage>
</organism>
<dbReference type="Proteomes" id="UP000077202">
    <property type="component" value="Unassembled WGS sequence"/>
</dbReference>
<dbReference type="AlphaFoldDB" id="A0A176WUA0"/>
<comment type="caution">
    <text evidence="1">The sequence shown here is derived from an EMBL/GenBank/DDBJ whole genome shotgun (WGS) entry which is preliminary data.</text>
</comment>
<proteinExistence type="predicted"/>
<gene>
    <name evidence="1" type="ORF">AXG93_4346s1070</name>
</gene>
<reference evidence="1" key="1">
    <citation type="submission" date="2016-03" db="EMBL/GenBank/DDBJ databases">
        <title>Mechanisms controlling the formation of the plant cell surface in tip-growing cells are functionally conserved among land plants.</title>
        <authorList>
            <person name="Honkanen S."/>
            <person name="Jones V.A."/>
            <person name="Morieri G."/>
            <person name="Champion C."/>
            <person name="Hetherington A.J."/>
            <person name="Kelly S."/>
            <person name="Saint-Marcoux D."/>
            <person name="Proust H."/>
            <person name="Prescott H."/>
            <person name="Dolan L."/>
        </authorList>
    </citation>
    <scope>NUCLEOTIDE SEQUENCE [LARGE SCALE GENOMIC DNA]</scope>
    <source>
        <tissue evidence="1">Whole gametophyte</tissue>
    </source>
</reference>